<dbReference type="SUPFAM" id="SSF54637">
    <property type="entry name" value="Thioesterase/thiol ester dehydrase-isomerase"/>
    <property type="match status" value="2"/>
</dbReference>
<keyword evidence="5" id="KW-1185">Reference proteome</keyword>
<gene>
    <name evidence="4" type="ORF">BCR37DRAFT_382711</name>
</gene>
<accession>A0A1Y2F2U6</accession>
<reference evidence="4 5" key="1">
    <citation type="submission" date="2016-07" db="EMBL/GenBank/DDBJ databases">
        <title>Pervasive Adenine N6-methylation of Active Genes in Fungi.</title>
        <authorList>
            <consortium name="DOE Joint Genome Institute"/>
            <person name="Mondo S.J."/>
            <person name="Dannebaum R.O."/>
            <person name="Kuo R.C."/>
            <person name="Labutti K."/>
            <person name="Haridas S."/>
            <person name="Kuo A."/>
            <person name="Salamov A."/>
            <person name="Ahrendt S.R."/>
            <person name="Lipzen A."/>
            <person name="Sullivan W."/>
            <person name="Andreopoulos W.B."/>
            <person name="Clum A."/>
            <person name="Lindquist E."/>
            <person name="Daum C."/>
            <person name="Ramamoorthy G.K."/>
            <person name="Gryganskyi A."/>
            <person name="Culley D."/>
            <person name="Magnuson J.K."/>
            <person name="James T.Y."/>
            <person name="O'Malley M.A."/>
            <person name="Stajich J.E."/>
            <person name="Spatafora J.W."/>
            <person name="Visel A."/>
            <person name="Grigoriev I.V."/>
        </authorList>
    </citation>
    <scope>NUCLEOTIDE SEQUENCE [LARGE SCALE GENOMIC DNA]</scope>
    <source>
        <strain evidence="4 5">12-1054</strain>
    </source>
</reference>
<dbReference type="Proteomes" id="UP000193685">
    <property type="component" value="Unassembled WGS sequence"/>
</dbReference>
<dbReference type="PANTHER" id="PTHR13078">
    <property type="entry name" value="PEROXISOMAL MULTIFUNCTIONAL ENZYME TYPE 2-RELATED"/>
    <property type="match status" value="1"/>
</dbReference>
<dbReference type="GO" id="GO:0044594">
    <property type="term" value="F:17-beta-hydroxysteroid dehydrogenase (NAD+) activity"/>
    <property type="evidence" value="ECO:0007669"/>
    <property type="project" value="TreeGrafter"/>
</dbReference>
<dbReference type="EMBL" id="MCFI01000019">
    <property type="protein sequence ID" value="ORY77804.1"/>
    <property type="molecule type" value="Genomic_DNA"/>
</dbReference>
<feature type="domain" description="MaoC-like" evidence="2">
    <location>
        <begin position="188"/>
        <end position="294"/>
    </location>
</feature>
<dbReference type="GO" id="GO:0003857">
    <property type="term" value="F:(3S)-3-hydroxyacyl-CoA dehydrogenase (NAD+) activity"/>
    <property type="evidence" value="ECO:0007669"/>
    <property type="project" value="TreeGrafter"/>
</dbReference>
<comment type="caution">
    <text evidence="4">The sequence shown here is derived from an EMBL/GenBank/DDBJ whole genome shotgun (WGS) entry which is preliminary data.</text>
</comment>
<evidence type="ECO:0000259" key="3">
    <source>
        <dbReference type="Pfam" id="PF22622"/>
    </source>
</evidence>
<dbReference type="Gene3D" id="3.10.129.10">
    <property type="entry name" value="Hotdog Thioesterase"/>
    <property type="match status" value="2"/>
</dbReference>
<dbReference type="GO" id="GO:0005777">
    <property type="term" value="C:peroxisome"/>
    <property type="evidence" value="ECO:0007669"/>
    <property type="project" value="TreeGrafter"/>
</dbReference>
<evidence type="ECO:0000259" key="2">
    <source>
        <dbReference type="Pfam" id="PF01575"/>
    </source>
</evidence>
<dbReference type="Pfam" id="PF01575">
    <property type="entry name" value="MaoC_dehydratas"/>
    <property type="match status" value="1"/>
</dbReference>
<dbReference type="GeneID" id="63786536"/>
<dbReference type="RefSeq" id="XP_040723189.1">
    <property type="nucleotide sequence ID" value="XM_040869937.1"/>
</dbReference>
<evidence type="ECO:0000313" key="5">
    <source>
        <dbReference type="Proteomes" id="UP000193685"/>
    </source>
</evidence>
<dbReference type="OrthoDB" id="60204at2759"/>
<dbReference type="GO" id="GO:0004300">
    <property type="term" value="F:enoyl-CoA hydratase activity"/>
    <property type="evidence" value="ECO:0007669"/>
    <property type="project" value="TreeGrafter"/>
</dbReference>
<dbReference type="Pfam" id="PF22622">
    <property type="entry name" value="MFE-2_hydrat-2_N"/>
    <property type="match status" value="1"/>
</dbReference>
<feature type="region of interest" description="Disordered" evidence="1">
    <location>
        <begin position="165"/>
        <end position="196"/>
    </location>
</feature>
<dbReference type="InterPro" id="IPR054357">
    <property type="entry name" value="MFE-2_N"/>
</dbReference>
<dbReference type="CDD" id="cd03448">
    <property type="entry name" value="HDE_HSD"/>
    <property type="match status" value="1"/>
</dbReference>
<protein>
    <submittedName>
        <fullName evidence="4">Putative peroxisomal dehydratase</fullName>
    </submittedName>
</protein>
<dbReference type="AlphaFoldDB" id="A0A1Y2F2U6"/>
<dbReference type="OMA" id="FKHTDQE"/>
<feature type="domain" description="Peroxisomal multifunctional enzyme type 2-like N-terminal" evidence="3">
    <location>
        <begin position="22"/>
        <end position="162"/>
    </location>
</feature>
<dbReference type="InterPro" id="IPR029069">
    <property type="entry name" value="HotDog_dom_sf"/>
</dbReference>
<feature type="compositionally biased region" description="Basic and acidic residues" evidence="1">
    <location>
        <begin position="182"/>
        <end position="196"/>
    </location>
</feature>
<organism evidence="4 5">
    <name type="scientific">Protomyces lactucae-debilis</name>
    <dbReference type="NCBI Taxonomy" id="2754530"/>
    <lineage>
        <taxon>Eukaryota</taxon>
        <taxon>Fungi</taxon>
        <taxon>Dikarya</taxon>
        <taxon>Ascomycota</taxon>
        <taxon>Taphrinomycotina</taxon>
        <taxon>Taphrinomycetes</taxon>
        <taxon>Taphrinales</taxon>
        <taxon>Protomycetaceae</taxon>
        <taxon>Protomyces</taxon>
    </lineage>
</organism>
<sequence length="319" mass="35052">MSQNVDFAKAVGHKFEPVPQTWTKRDVLLFANSIGVKHDELHLLYELHPDFAPFPTYPVLLPFRHADDKGEVTDFIARNKSGKSAPGAPKLDPARIVDGERYIEVLKPLPASSEGHDFVCETKLLGLYDKGKAGLVTEVETLLIDRKTGEAYTKIVASSFAIGQGGYSDQPKQVQKTRVNKPPKEKANSPDKTDETKTTLEQALLYRLNADYNPLHADPKVGKTMGFPGVILHGLCSWNIAAVHVLRAYGQSQPGALVSFEARFAAPVLPGQTLRTEMWLAKDSNGIKEVVFHVKCKDTGKVVLSNGRAQIKSSPKSKI</sequence>
<proteinExistence type="predicted"/>
<evidence type="ECO:0000256" key="1">
    <source>
        <dbReference type="SAM" id="MobiDB-lite"/>
    </source>
</evidence>
<dbReference type="GO" id="GO:0006635">
    <property type="term" value="P:fatty acid beta-oxidation"/>
    <property type="evidence" value="ECO:0007669"/>
    <property type="project" value="TreeGrafter"/>
</dbReference>
<dbReference type="STRING" id="56484.A0A1Y2F2U6"/>
<evidence type="ECO:0000313" key="4">
    <source>
        <dbReference type="EMBL" id="ORY77804.1"/>
    </source>
</evidence>
<dbReference type="PANTHER" id="PTHR13078:SF57">
    <property type="entry name" value="DEHYDRATASE, PUTATIVE (AFU_ORTHOLOGUE AFUA_5G00640)-RELATED"/>
    <property type="match status" value="1"/>
</dbReference>
<name>A0A1Y2F2U6_PROLT</name>
<dbReference type="InterPro" id="IPR002539">
    <property type="entry name" value="MaoC-like_dom"/>
</dbReference>